<dbReference type="RefSeq" id="WP_131515173.1">
    <property type="nucleotide sequence ID" value="NZ_SJKD01000004.1"/>
</dbReference>
<evidence type="ECO:0000259" key="1">
    <source>
        <dbReference type="Pfam" id="PF12697"/>
    </source>
</evidence>
<proteinExistence type="predicted"/>
<dbReference type="GO" id="GO:0016787">
    <property type="term" value="F:hydrolase activity"/>
    <property type="evidence" value="ECO:0007669"/>
    <property type="project" value="UniProtKB-KW"/>
</dbReference>
<accession>A0A4R0JR48</accession>
<organism evidence="2 3">
    <name type="scientific">Kribbella capetownensis</name>
    <dbReference type="NCBI Taxonomy" id="1572659"/>
    <lineage>
        <taxon>Bacteria</taxon>
        <taxon>Bacillati</taxon>
        <taxon>Actinomycetota</taxon>
        <taxon>Actinomycetes</taxon>
        <taxon>Propionibacteriales</taxon>
        <taxon>Kribbellaceae</taxon>
        <taxon>Kribbella</taxon>
    </lineage>
</organism>
<dbReference type="AlphaFoldDB" id="A0A4R0JR48"/>
<dbReference type="Pfam" id="PF12697">
    <property type="entry name" value="Abhydrolase_6"/>
    <property type="match status" value="1"/>
</dbReference>
<dbReference type="EMBL" id="SJKD01000004">
    <property type="protein sequence ID" value="TCC48937.1"/>
    <property type="molecule type" value="Genomic_DNA"/>
</dbReference>
<comment type="caution">
    <text evidence="2">The sequence shown here is derived from an EMBL/GenBank/DDBJ whole genome shotgun (WGS) entry which is preliminary data.</text>
</comment>
<keyword evidence="2" id="KW-0378">Hydrolase</keyword>
<dbReference type="OrthoDB" id="27092at2"/>
<keyword evidence="3" id="KW-1185">Reference proteome</keyword>
<feature type="domain" description="AB hydrolase-1" evidence="1">
    <location>
        <begin position="32"/>
        <end position="245"/>
    </location>
</feature>
<dbReference type="InterPro" id="IPR050266">
    <property type="entry name" value="AB_hydrolase_sf"/>
</dbReference>
<name>A0A4R0JR48_9ACTN</name>
<sequence length="275" mass="29830">MGTDHGWVAEHVQVEGRSVFYRRSVGRSGVPVVHIHGFAISGSYMMPTARLLAGRWVNVVPDLPGYGRSERRDRVLDVPALAGALLAVLDALDIDRAVLVGNSMGCPIGLEVAHEAPERVHRLVLVSPAGGIQNRPLPRALGQLALDVIRESPRMAPIALPDYLRFGPVNGLRLFHELTLYPSLERLLHTPVPTLAVLGGRDPLMPPPSRVHEVGRLASQHLAVVLVEGAAHAVNFNHPEELAEVIEAWLDDALLTRSARLPAGVRVVHVRSDTV</sequence>
<dbReference type="PRINTS" id="PR00111">
    <property type="entry name" value="ABHYDROLASE"/>
</dbReference>
<dbReference type="InterPro" id="IPR029058">
    <property type="entry name" value="AB_hydrolase_fold"/>
</dbReference>
<reference evidence="2 3" key="1">
    <citation type="submission" date="2019-02" db="EMBL/GenBank/DDBJ databases">
        <title>Kribbella capetownensis sp. nov. and Kribbella speibonae sp. nov., isolated from soil.</title>
        <authorList>
            <person name="Curtis S.M."/>
            <person name="Norton I."/>
            <person name="Everest G.J."/>
            <person name="Meyers P.R."/>
        </authorList>
    </citation>
    <scope>NUCLEOTIDE SEQUENCE [LARGE SCALE GENOMIC DNA]</scope>
    <source>
        <strain evidence="2 3">YM53</strain>
    </source>
</reference>
<dbReference type="Gene3D" id="3.40.50.1820">
    <property type="entry name" value="alpha/beta hydrolase"/>
    <property type="match status" value="1"/>
</dbReference>
<dbReference type="PANTHER" id="PTHR43798">
    <property type="entry name" value="MONOACYLGLYCEROL LIPASE"/>
    <property type="match status" value="1"/>
</dbReference>
<dbReference type="InterPro" id="IPR000073">
    <property type="entry name" value="AB_hydrolase_1"/>
</dbReference>
<dbReference type="Proteomes" id="UP000293342">
    <property type="component" value="Unassembled WGS sequence"/>
</dbReference>
<protein>
    <submittedName>
        <fullName evidence="2">Alpha/beta hydrolase</fullName>
    </submittedName>
</protein>
<evidence type="ECO:0000313" key="3">
    <source>
        <dbReference type="Proteomes" id="UP000293342"/>
    </source>
</evidence>
<dbReference type="SUPFAM" id="SSF53474">
    <property type="entry name" value="alpha/beta-Hydrolases"/>
    <property type="match status" value="1"/>
</dbReference>
<evidence type="ECO:0000313" key="2">
    <source>
        <dbReference type="EMBL" id="TCC48937.1"/>
    </source>
</evidence>
<gene>
    <name evidence="2" type="ORF">E0H75_20460</name>
</gene>